<sequence>MAALLFSLMSVLLVGLGARDQLTLAALTARHGARPALLIAALTSAAATIAIAIWASDIVATSLTAPARTLFLAIALGLAGAEMLVLRRASMPLEPTNSLGAFAVVLLAQQLTDAARFVVLGLAVYTRAPLPVAMGAGVAAAVLAVVAWLAAEKMVSTRWTVPRRVLGIALLAIAAGLAFVGLGRV</sequence>
<dbReference type="AlphaFoldDB" id="A0A2N0H775"/>
<feature type="transmembrane region" description="Helical" evidence="1">
    <location>
        <begin position="132"/>
        <end position="151"/>
    </location>
</feature>
<proteinExistence type="predicted"/>
<protein>
    <recommendedName>
        <fullName evidence="4">GDT1 family protein</fullName>
    </recommendedName>
</protein>
<evidence type="ECO:0000313" key="2">
    <source>
        <dbReference type="EMBL" id="PKB14776.1"/>
    </source>
</evidence>
<feature type="transmembrane region" description="Helical" evidence="1">
    <location>
        <begin position="163"/>
        <end position="182"/>
    </location>
</feature>
<keyword evidence="1" id="KW-1133">Transmembrane helix</keyword>
<dbReference type="OrthoDB" id="7502135at2"/>
<dbReference type="RefSeq" id="WP_100867569.1">
    <property type="nucleotide sequence ID" value="NZ_PHUF01000004.1"/>
</dbReference>
<evidence type="ECO:0000256" key="1">
    <source>
        <dbReference type="SAM" id="Phobius"/>
    </source>
</evidence>
<feature type="transmembrane region" description="Helical" evidence="1">
    <location>
        <begin position="98"/>
        <end position="125"/>
    </location>
</feature>
<keyword evidence="1" id="KW-0812">Transmembrane</keyword>
<evidence type="ECO:0008006" key="4">
    <source>
        <dbReference type="Google" id="ProtNLM"/>
    </source>
</evidence>
<evidence type="ECO:0000313" key="3">
    <source>
        <dbReference type="Proteomes" id="UP000232587"/>
    </source>
</evidence>
<organism evidence="2 3">
    <name type="scientific">Novosphingobium kunmingense</name>
    <dbReference type="NCBI Taxonomy" id="1211806"/>
    <lineage>
        <taxon>Bacteria</taxon>
        <taxon>Pseudomonadati</taxon>
        <taxon>Pseudomonadota</taxon>
        <taxon>Alphaproteobacteria</taxon>
        <taxon>Sphingomonadales</taxon>
        <taxon>Sphingomonadaceae</taxon>
        <taxon>Novosphingobium</taxon>
    </lineage>
</organism>
<reference evidence="2 3" key="1">
    <citation type="submission" date="2017-11" db="EMBL/GenBank/DDBJ databases">
        <title>Genomic Encyclopedia of Type Strains, Phase III (KMG-III): the genomes of soil and plant-associated and newly described type strains.</title>
        <authorList>
            <person name="Whitman W."/>
        </authorList>
    </citation>
    <scope>NUCLEOTIDE SEQUENCE [LARGE SCALE GENOMIC DNA]</scope>
    <source>
        <strain evidence="2 3">CGMCC 1.12274</strain>
    </source>
</reference>
<gene>
    <name evidence="2" type="ORF">B0I00_2377</name>
</gene>
<dbReference type="Proteomes" id="UP000232587">
    <property type="component" value="Unassembled WGS sequence"/>
</dbReference>
<feature type="transmembrane region" description="Helical" evidence="1">
    <location>
        <begin position="67"/>
        <end position="86"/>
    </location>
</feature>
<feature type="transmembrane region" description="Helical" evidence="1">
    <location>
        <begin position="35"/>
        <end position="55"/>
    </location>
</feature>
<name>A0A2N0H775_9SPHN</name>
<accession>A0A2N0H775</accession>
<keyword evidence="1" id="KW-0472">Membrane</keyword>
<dbReference type="EMBL" id="PHUF01000004">
    <property type="protein sequence ID" value="PKB14776.1"/>
    <property type="molecule type" value="Genomic_DNA"/>
</dbReference>
<keyword evidence="3" id="KW-1185">Reference proteome</keyword>
<comment type="caution">
    <text evidence="2">The sequence shown here is derived from an EMBL/GenBank/DDBJ whole genome shotgun (WGS) entry which is preliminary data.</text>
</comment>